<evidence type="ECO:0000256" key="2">
    <source>
        <dbReference type="ARBA" id="ARBA00022801"/>
    </source>
</evidence>
<dbReference type="InterPro" id="IPR050278">
    <property type="entry name" value="Serine_Prot_S9B/DPPIV"/>
</dbReference>
<dbReference type="STRING" id="235985.SAMN05414137_101366"/>
<evidence type="ECO:0000259" key="4">
    <source>
        <dbReference type="Pfam" id="PF00930"/>
    </source>
</evidence>
<dbReference type="InterPro" id="IPR029058">
    <property type="entry name" value="AB_hydrolase_fold"/>
</dbReference>
<name>A0A1H7FQJ6_STRJI</name>
<gene>
    <name evidence="5" type="ORF">SAMN05414137_101366</name>
</gene>
<dbReference type="OrthoDB" id="9812921at2"/>
<dbReference type="GO" id="GO:0004252">
    <property type="term" value="F:serine-type endopeptidase activity"/>
    <property type="evidence" value="ECO:0007669"/>
    <property type="project" value="InterPro"/>
</dbReference>
<dbReference type="Gene3D" id="3.40.50.1820">
    <property type="entry name" value="alpha/beta hydrolase"/>
    <property type="match status" value="1"/>
</dbReference>
<dbReference type="GO" id="GO:0008239">
    <property type="term" value="F:dipeptidyl-peptidase activity"/>
    <property type="evidence" value="ECO:0007669"/>
    <property type="project" value="TreeGrafter"/>
</dbReference>
<accession>A0A1H7FQJ6</accession>
<feature type="domain" description="Peptidase S9 prolyl oligopeptidase catalytic" evidence="3">
    <location>
        <begin position="525"/>
        <end position="722"/>
    </location>
</feature>
<dbReference type="InterPro" id="IPR001375">
    <property type="entry name" value="Peptidase_S9_cat"/>
</dbReference>
<dbReference type="Pfam" id="PF07676">
    <property type="entry name" value="PD40"/>
    <property type="match status" value="1"/>
</dbReference>
<dbReference type="SUPFAM" id="SSF82171">
    <property type="entry name" value="DPP6 N-terminal domain-like"/>
    <property type="match status" value="1"/>
</dbReference>
<keyword evidence="6" id="KW-1185">Reference proteome</keyword>
<evidence type="ECO:0000256" key="1">
    <source>
        <dbReference type="ARBA" id="ARBA00022670"/>
    </source>
</evidence>
<protein>
    <submittedName>
        <fullName evidence="5">Dipeptidyl-peptidase-4</fullName>
    </submittedName>
</protein>
<organism evidence="5 6">
    <name type="scientific">Streptacidiphilus jiangxiensis</name>
    <dbReference type="NCBI Taxonomy" id="235985"/>
    <lineage>
        <taxon>Bacteria</taxon>
        <taxon>Bacillati</taxon>
        <taxon>Actinomycetota</taxon>
        <taxon>Actinomycetes</taxon>
        <taxon>Kitasatosporales</taxon>
        <taxon>Streptomycetaceae</taxon>
        <taxon>Streptacidiphilus</taxon>
    </lineage>
</organism>
<sequence>MAQEITFPRQFSRTQRFSLGAPRSFAVSPDGRRVAFLRSRGGTERANLLFVLDLSNEAAPFERVAADPVALLGGGEEHLSAEERARRERAREGSAGVIAFATDAAVTTAAFSLSGRLFTAPLAVAAGAPGAPGAGAVELPAQGTVLDPRPAPDGRHVAYATTDGALRVIAADGSGDRALAHESDPEVTWGQAEFIAQEEMDRSRGYWWAPLGDRLLAARVDNRPVQRWWIADPANPEQAPLEIAYPQAGTPNAEVGLSLLDLDGGRVDVAWDRAAYPYLARVHWSAGGPPLLLVQTRDQRRQTVLAVDPVTGATSPVHEESDPDWVELFPGAPVWTPDGRLVRVADDREADARVLVVGDRVLTDRSLHVRTVLDVTAEDVVFTASAGEGAPAAEIGEVHVYRADTRPGRSTVHRVSDAPGYHSAVRGGPVTVLSSAALDRPGALVRVLRTEDGSTAQVARIASHAETPVLTARPVLALAGKRRIPAAVLLPTGYDRDRDGLLPVLMAPYGGPHGQQVVAAQNIFLSAQWFADQGFAVVVADGRGTPGRSPAWEKAIMRDMAGVTLDDQVEALRALAEDFPLDLRRVGIRGWSYGGYLSALAVLRRPDVFHAAVAGAPVTDMELYDTHYTERYLGHPAEEPEVYAAHSLLADAPRLRRPLQIIHGLADDNVVVAHSLRLSSALLATGRPHEVLPLSGVTHMTPQEEVAENLLLLQVDFLRRSLPSA</sequence>
<proteinExistence type="predicted"/>
<dbReference type="eggNOG" id="COG1506">
    <property type="taxonomic scope" value="Bacteria"/>
</dbReference>
<dbReference type="GO" id="GO:0006508">
    <property type="term" value="P:proteolysis"/>
    <property type="evidence" value="ECO:0007669"/>
    <property type="project" value="UniProtKB-KW"/>
</dbReference>
<dbReference type="InterPro" id="IPR002471">
    <property type="entry name" value="Pept_S9_AS"/>
</dbReference>
<dbReference type="Pfam" id="PF00326">
    <property type="entry name" value="Peptidase_S9"/>
    <property type="match status" value="1"/>
</dbReference>
<dbReference type="Gene3D" id="2.140.10.30">
    <property type="entry name" value="Dipeptidylpeptidase IV, N-terminal domain"/>
    <property type="match status" value="1"/>
</dbReference>
<dbReference type="Proteomes" id="UP000183015">
    <property type="component" value="Unassembled WGS sequence"/>
</dbReference>
<evidence type="ECO:0000313" key="6">
    <source>
        <dbReference type="Proteomes" id="UP000183015"/>
    </source>
</evidence>
<dbReference type="PANTHER" id="PTHR11731:SF193">
    <property type="entry name" value="DIPEPTIDYL PEPTIDASE 9"/>
    <property type="match status" value="1"/>
</dbReference>
<reference evidence="6" key="1">
    <citation type="submission" date="2016-10" db="EMBL/GenBank/DDBJ databases">
        <authorList>
            <person name="Varghese N."/>
        </authorList>
    </citation>
    <scope>NUCLEOTIDE SEQUENCE [LARGE SCALE GENOMIC DNA]</scope>
    <source>
        <strain evidence="6">DSM 45096 / BCRC 16803 / CGMCC 4.1857 / CIP 109030 / JCM 12277 / KCTC 19219 / NBRC 100920 / 33214</strain>
    </source>
</reference>
<dbReference type="Pfam" id="PF00930">
    <property type="entry name" value="DPPIV_N"/>
    <property type="match status" value="1"/>
</dbReference>
<dbReference type="SUPFAM" id="SSF53474">
    <property type="entry name" value="alpha/beta-Hydrolases"/>
    <property type="match status" value="1"/>
</dbReference>
<dbReference type="PROSITE" id="PS00708">
    <property type="entry name" value="PRO_ENDOPEP_SER"/>
    <property type="match status" value="1"/>
</dbReference>
<dbReference type="InterPro" id="IPR011659">
    <property type="entry name" value="WD40"/>
</dbReference>
<dbReference type="EMBL" id="FOAZ01000001">
    <property type="protein sequence ID" value="SEK28363.1"/>
    <property type="molecule type" value="Genomic_DNA"/>
</dbReference>
<dbReference type="PANTHER" id="PTHR11731">
    <property type="entry name" value="PROTEASE FAMILY S9B,C DIPEPTIDYL-PEPTIDASE IV-RELATED"/>
    <property type="match status" value="1"/>
</dbReference>
<keyword evidence="2" id="KW-0378">Hydrolase</keyword>
<keyword evidence="1" id="KW-0645">Protease</keyword>
<feature type="domain" description="Dipeptidylpeptidase IV N-terminal" evidence="4">
    <location>
        <begin position="140"/>
        <end position="422"/>
    </location>
</feature>
<dbReference type="RefSeq" id="WP_042442286.1">
    <property type="nucleotide sequence ID" value="NZ_BBPN01000002.1"/>
</dbReference>
<dbReference type="AlphaFoldDB" id="A0A1H7FQJ6"/>
<evidence type="ECO:0000259" key="3">
    <source>
        <dbReference type="Pfam" id="PF00326"/>
    </source>
</evidence>
<evidence type="ECO:0000313" key="5">
    <source>
        <dbReference type="EMBL" id="SEK28363.1"/>
    </source>
</evidence>
<dbReference type="InterPro" id="IPR002469">
    <property type="entry name" value="Peptidase_S9B_N"/>
</dbReference>